<reference evidence="2 3" key="1">
    <citation type="submission" date="2020-08" db="EMBL/GenBank/DDBJ databases">
        <title>Genomic Encyclopedia of Type Strains, Phase III (KMG-III): the genomes of soil and plant-associated and newly described type strains.</title>
        <authorList>
            <person name="Whitman W."/>
        </authorList>
    </citation>
    <scope>NUCLEOTIDE SEQUENCE [LARGE SCALE GENOMIC DNA]</scope>
    <source>
        <strain evidence="2 3">CECT 8640</strain>
    </source>
</reference>
<dbReference type="Proteomes" id="UP000547510">
    <property type="component" value="Unassembled WGS sequence"/>
</dbReference>
<organism evidence="2 3">
    <name type="scientific">Saccharothrix tamanrassetensis</name>
    <dbReference type="NCBI Taxonomy" id="1051531"/>
    <lineage>
        <taxon>Bacteria</taxon>
        <taxon>Bacillati</taxon>
        <taxon>Actinomycetota</taxon>
        <taxon>Actinomycetes</taxon>
        <taxon>Pseudonocardiales</taxon>
        <taxon>Pseudonocardiaceae</taxon>
        <taxon>Saccharothrix</taxon>
    </lineage>
</organism>
<accession>A0A841CMS5</accession>
<dbReference type="PANTHER" id="PTHR10742">
    <property type="entry name" value="FLAVIN MONOAMINE OXIDASE"/>
    <property type="match status" value="1"/>
</dbReference>
<dbReference type="PROSITE" id="PS51318">
    <property type="entry name" value="TAT"/>
    <property type="match status" value="1"/>
</dbReference>
<dbReference type="InterPro" id="IPR006311">
    <property type="entry name" value="TAT_signal"/>
</dbReference>
<dbReference type="EMBL" id="JACHJN010000012">
    <property type="protein sequence ID" value="MBB5959772.1"/>
    <property type="molecule type" value="Genomic_DNA"/>
</dbReference>
<dbReference type="InterPro" id="IPR050281">
    <property type="entry name" value="Flavin_monoamine_oxidase"/>
</dbReference>
<dbReference type="PANTHER" id="PTHR10742:SF410">
    <property type="entry name" value="LYSINE-SPECIFIC HISTONE DEMETHYLASE 2"/>
    <property type="match status" value="1"/>
</dbReference>
<protein>
    <submittedName>
        <fullName evidence="2">Monoamine oxidase</fullName>
        <ecNumber evidence="2">1.4.3.4</ecNumber>
    </submittedName>
</protein>
<dbReference type="GO" id="GO:0097621">
    <property type="term" value="F:monoamine oxidase activity"/>
    <property type="evidence" value="ECO:0007669"/>
    <property type="project" value="UniProtKB-EC"/>
</dbReference>
<keyword evidence="3" id="KW-1185">Reference proteome</keyword>
<dbReference type="InterPro" id="IPR002937">
    <property type="entry name" value="Amino_oxidase"/>
</dbReference>
<proteinExistence type="predicted"/>
<sequence length="526" mass="57696">MTPLTRRRFLEAVGMAGGAGALFHTMGALGLTPEADATPFVPPSAGDLDPRERGRRVVVLGAGIAGLATAYELGKAGYECVVLEAGERPGGRVWTLRGGDRARDLDGRVQTAEFSRGQYFNAGAARLAQSMITLDYCRELGVPIEPFAGQNANAHLYEERVEDRPTTIRAVKADTFGYVSELLAKATDRGALDGELSAVDKERLLSFLESFGGIGGRADGFAYRGGSRRGYSVLPGAGTEKGTVLGPPEALSQVFSRNLGRLFAFELNFEYAMMMYQVVGGMDRIPVALAAAVGASRIRYRCEVRSITNHDDGVEVAYRDPHGVMRVERGDFCVAALPPHILARLRHNLGQEVSAALATPTPNPVGKLGLEYGRRWWEEDLRIYGGISRTDLDLYQIWFPSSGLHTERGVVLGYYNIDAEAQVYDRLTPEERTRRALAQGAKIYGDAYRRDVRSSFSVAWSRTPFIEGGWVTWPSHDSPEYRLLTRPAGRVHFAGDWLSHWISWQDGAFLSARKAVTEIHHRVAAG</sequence>
<dbReference type="Pfam" id="PF01593">
    <property type="entry name" value="Amino_oxidase"/>
    <property type="match status" value="1"/>
</dbReference>
<keyword evidence="2" id="KW-0560">Oxidoreductase</keyword>
<dbReference type="SUPFAM" id="SSF51905">
    <property type="entry name" value="FAD/NAD(P)-binding domain"/>
    <property type="match status" value="1"/>
</dbReference>
<dbReference type="InterPro" id="IPR036188">
    <property type="entry name" value="FAD/NAD-bd_sf"/>
</dbReference>
<comment type="caution">
    <text evidence="2">The sequence shown here is derived from an EMBL/GenBank/DDBJ whole genome shotgun (WGS) entry which is preliminary data.</text>
</comment>
<dbReference type="Gene3D" id="3.50.50.60">
    <property type="entry name" value="FAD/NAD(P)-binding domain"/>
    <property type="match status" value="1"/>
</dbReference>
<dbReference type="SUPFAM" id="SSF54373">
    <property type="entry name" value="FAD-linked reductases, C-terminal domain"/>
    <property type="match status" value="1"/>
</dbReference>
<dbReference type="EC" id="1.4.3.4" evidence="2"/>
<evidence type="ECO:0000313" key="2">
    <source>
        <dbReference type="EMBL" id="MBB5959772.1"/>
    </source>
</evidence>
<evidence type="ECO:0000313" key="3">
    <source>
        <dbReference type="Proteomes" id="UP000547510"/>
    </source>
</evidence>
<gene>
    <name evidence="2" type="ORF">FHS29_006393</name>
</gene>
<feature type="domain" description="Amine oxidase" evidence="1">
    <location>
        <begin position="64"/>
        <end position="519"/>
    </location>
</feature>
<dbReference type="Gene3D" id="3.90.660.10">
    <property type="match status" value="1"/>
</dbReference>
<dbReference type="AlphaFoldDB" id="A0A841CMS5"/>
<dbReference type="Gene3D" id="1.20.1440.240">
    <property type="match status" value="1"/>
</dbReference>
<dbReference type="RefSeq" id="WP_184696973.1">
    <property type="nucleotide sequence ID" value="NZ_JACHJN010000012.1"/>
</dbReference>
<evidence type="ECO:0000259" key="1">
    <source>
        <dbReference type="Pfam" id="PF01593"/>
    </source>
</evidence>
<name>A0A841CMS5_9PSEU</name>